<gene>
    <name evidence="1" type="ORF">P7K49_033983</name>
</gene>
<name>A0ABQ9TTG8_SAGOE</name>
<keyword evidence="2" id="KW-1185">Reference proteome</keyword>
<proteinExistence type="predicted"/>
<protein>
    <submittedName>
        <fullName evidence="1">Uncharacterized protein</fullName>
    </submittedName>
</protein>
<feature type="non-terminal residue" evidence="1">
    <location>
        <position position="146"/>
    </location>
</feature>
<dbReference type="Proteomes" id="UP001266305">
    <property type="component" value="Unassembled WGS sequence"/>
</dbReference>
<sequence length="146" mass="16299">MAVAVYYSLAATRPRDVAGLLGGTFSLWGSYYITHHTVTEPLNPLQPPSWGPCMKLLSQMILPSADHIPFVVWGETISCLWRVETSNLNSLLTRMGLACALLFHDERCPALKTRQTWERANAMSTGVRVQRPALQLPQHCLDHSPD</sequence>
<evidence type="ECO:0000313" key="1">
    <source>
        <dbReference type="EMBL" id="KAK2088076.1"/>
    </source>
</evidence>
<evidence type="ECO:0000313" key="2">
    <source>
        <dbReference type="Proteomes" id="UP001266305"/>
    </source>
</evidence>
<organism evidence="1 2">
    <name type="scientific">Saguinus oedipus</name>
    <name type="common">Cotton-top tamarin</name>
    <name type="synonym">Oedipomidas oedipus</name>
    <dbReference type="NCBI Taxonomy" id="9490"/>
    <lineage>
        <taxon>Eukaryota</taxon>
        <taxon>Metazoa</taxon>
        <taxon>Chordata</taxon>
        <taxon>Craniata</taxon>
        <taxon>Vertebrata</taxon>
        <taxon>Euteleostomi</taxon>
        <taxon>Mammalia</taxon>
        <taxon>Eutheria</taxon>
        <taxon>Euarchontoglires</taxon>
        <taxon>Primates</taxon>
        <taxon>Haplorrhini</taxon>
        <taxon>Platyrrhini</taxon>
        <taxon>Cebidae</taxon>
        <taxon>Callitrichinae</taxon>
        <taxon>Saguinus</taxon>
    </lineage>
</organism>
<dbReference type="EMBL" id="JASSZA010000019">
    <property type="protein sequence ID" value="KAK2088076.1"/>
    <property type="molecule type" value="Genomic_DNA"/>
</dbReference>
<comment type="caution">
    <text evidence="1">The sequence shown here is derived from an EMBL/GenBank/DDBJ whole genome shotgun (WGS) entry which is preliminary data.</text>
</comment>
<accession>A0ABQ9TTG8</accession>
<reference evidence="1 2" key="1">
    <citation type="submission" date="2023-05" db="EMBL/GenBank/DDBJ databases">
        <title>B98-5 Cell Line De Novo Hybrid Assembly: An Optical Mapping Approach.</title>
        <authorList>
            <person name="Kananen K."/>
            <person name="Auerbach J.A."/>
            <person name="Kautto E."/>
            <person name="Blachly J.S."/>
        </authorList>
    </citation>
    <scope>NUCLEOTIDE SEQUENCE [LARGE SCALE GENOMIC DNA]</scope>
    <source>
        <strain evidence="1">B95-8</strain>
        <tissue evidence="1">Cell line</tissue>
    </source>
</reference>